<comment type="caution">
    <text evidence="1">The sequence shown here is derived from an EMBL/GenBank/DDBJ whole genome shotgun (WGS) entry which is preliminary data.</text>
</comment>
<dbReference type="EMBL" id="LXQA010179131">
    <property type="protein sequence ID" value="MCI30381.1"/>
    <property type="molecule type" value="Genomic_DNA"/>
</dbReference>
<reference evidence="1 2" key="1">
    <citation type="journal article" date="2018" name="Front. Plant Sci.">
        <title>Red Clover (Trifolium pratense) and Zigzag Clover (T. medium) - A Picture of Genomic Similarities and Differences.</title>
        <authorList>
            <person name="Dluhosova J."/>
            <person name="Istvanek J."/>
            <person name="Nedelnik J."/>
            <person name="Repkova J."/>
        </authorList>
    </citation>
    <scope>NUCLEOTIDE SEQUENCE [LARGE SCALE GENOMIC DNA]</scope>
    <source>
        <strain evidence="2">cv. 10/8</strain>
        <tissue evidence="1">Leaf</tissue>
    </source>
</reference>
<name>A0A392R1B9_9FABA</name>
<proteinExistence type="predicted"/>
<organism evidence="1 2">
    <name type="scientific">Trifolium medium</name>
    <dbReference type="NCBI Taxonomy" id="97028"/>
    <lineage>
        <taxon>Eukaryota</taxon>
        <taxon>Viridiplantae</taxon>
        <taxon>Streptophyta</taxon>
        <taxon>Embryophyta</taxon>
        <taxon>Tracheophyta</taxon>
        <taxon>Spermatophyta</taxon>
        <taxon>Magnoliopsida</taxon>
        <taxon>eudicotyledons</taxon>
        <taxon>Gunneridae</taxon>
        <taxon>Pentapetalae</taxon>
        <taxon>rosids</taxon>
        <taxon>fabids</taxon>
        <taxon>Fabales</taxon>
        <taxon>Fabaceae</taxon>
        <taxon>Papilionoideae</taxon>
        <taxon>50 kb inversion clade</taxon>
        <taxon>NPAAA clade</taxon>
        <taxon>Hologalegina</taxon>
        <taxon>IRL clade</taxon>
        <taxon>Trifolieae</taxon>
        <taxon>Trifolium</taxon>
    </lineage>
</organism>
<feature type="non-terminal residue" evidence="1">
    <location>
        <position position="1"/>
    </location>
</feature>
<protein>
    <submittedName>
        <fullName evidence="1">Uncharacterized protein</fullName>
    </submittedName>
</protein>
<dbReference type="AlphaFoldDB" id="A0A392R1B9"/>
<evidence type="ECO:0000313" key="1">
    <source>
        <dbReference type="EMBL" id="MCI30381.1"/>
    </source>
</evidence>
<sequence>GGMLLLRCGGGWRCCGGEVRKCWCGSAGSDVVGLFVSGGLLPSR</sequence>
<dbReference type="Proteomes" id="UP000265520">
    <property type="component" value="Unassembled WGS sequence"/>
</dbReference>
<evidence type="ECO:0000313" key="2">
    <source>
        <dbReference type="Proteomes" id="UP000265520"/>
    </source>
</evidence>
<accession>A0A392R1B9</accession>
<keyword evidence="2" id="KW-1185">Reference proteome</keyword>